<accession>A0A1M5RD34</accession>
<dbReference type="STRING" id="947013.SAMN04488109_3303"/>
<feature type="transmembrane region" description="Helical" evidence="6">
    <location>
        <begin position="757"/>
        <end position="779"/>
    </location>
</feature>
<dbReference type="Proteomes" id="UP000184212">
    <property type="component" value="Unassembled WGS sequence"/>
</dbReference>
<dbReference type="InterPro" id="IPR050250">
    <property type="entry name" value="Macrolide_Exporter_MacB"/>
</dbReference>
<keyword evidence="4 6" id="KW-1133">Transmembrane helix</keyword>
<keyword evidence="10" id="KW-1185">Reference proteome</keyword>
<evidence type="ECO:0000259" key="7">
    <source>
        <dbReference type="Pfam" id="PF02687"/>
    </source>
</evidence>
<evidence type="ECO:0000256" key="3">
    <source>
        <dbReference type="ARBA" id="ARBA00022692"/>
    </source>
</evidence>
<evidence type="ECO:0000256" key="2">
    <source>
        <dbReference type="ARBA" id="ARBA00022475"/>
    </source>
</evidence>
<dbReference type="PANTHER" id="PTHR30572:SF18">
    <property type="entry name" value="ABC-TYPE MACROLIDE FAMILY EXPORT SYSTEM PERMEASE COMPONENT 2"/>
    <property type="match status" value="1"/>
</dbReference>
<dbReference type="InterPro" id="IPR025857">
    <property type="entry name" value="MacB_PCD"/>
</dbReference>
<evidence type="ECO:0000256" key="1">
    <source>
        <dbReference type="ARBA" id="ARBA00004651"/>
    </source>
</evidence>
<organism evidence="9 10">
    <name type="scientific">Chryseolinea serpens</name>
    <dbReference type="NCBI Taxonomy" id="947013"/>
    <lineage>
        <taxon>Bacteria</taxon>
        <taxon>Pseudomonadati</taxon>
        <taxon>Bacteroidota</taxon>
        <taxon>Cytophagia</taxon>
        <taxon>Cytophagales</taxon>
        <taxon>Fulvivirgaceae</taxon>
        <taxon>Chryseolinea</taxon>
    </lineage>
</organism>
<sequence>MLQHYFKSTLRNLLRNKIYSAINVIGLSLGLASAMLIILYTNDELSYDRFHANVSNIYRIGHNRINPDGSIESRGGNTGYFQGPSFHAAVPEVKSFVRLTGYVTELKQGSEITSELVYAADSNFFSVFDFPLISGAPQTALGDPRSVVISEAMALRLFGKTDVLGMDLYLKANNVFEPYAITGVSRNCPDNSSIKFNIIAPLKVDANDESWADFFLNTFVELEAGANVNDVEAKMKQVYEKEARETILNSAVKYNNKTSIVHVLQPLTDIHLSKIYKADNGLKDASDPMYSYILSGIALFILLIACINFVNLTIARSVKRAKEIGIRKVVGGDKRQLMIQFLGESYLLCLAAFLLALVLVQTVLPFFNQLSNKVLFLSYLLNVRMVLAYAGLFLITGMLAGFYPAMILSGYHPVRSLYNGLKLGKVNLQKGLIVLQFALSTLLVMATIIVYSQFNYLINTDLGYDQDNVIIIRKPGLTHRDANLLKTELLKNPDILYVSARNGGREGTSAKISGDIEAEFDYETIDESYFPLYKIPVVQGRNFSSKFPSDGTHAIIVNETFVKNAGWKDPIGQEVNFWYRNQEKYTVVGVVKDYHYLPLNQEIGPQIFTMSPARDYGLALVRINPDHVADALTYIQKTFNKVFPMSLYQHEFKTLEYQKNYNAEAKWKKVMMFGAGFTIFISCIGLFGMSVLAAEKRTKEIGIRKVLGSSVAAAVTLLTKDFLKLIVLSLLIAMPAAWQLAAQWLQYYPYHIQLNAFMFAFAAVFVVVVSLVTVSFQAFKAAWENPVKALRSE</sequence>
<feature type="transmembrane region" description="Helical" evidence="6">
    <location>
        <begin position="289"/>
        <end position="310"/>
    </location>
</feature>
<proteinExistence type="predicted"/>
<feature type="transmembrane region" description="Helical" evidence="6">
    <location>
        <begin position="345"/>
        <end position="367"/>
    </location>
</feature>
<dbReference type="Pfam" id="PF02687">
    <property type="entry name" value="FtsX"/>
    <property type="match status" value="2"/>
</dbReference>
<dbReference type="GO" id="GO:0005886">
    <property type="term" value="C:plasma membrane"/>
    <property type="evidence" value="ECO:0007669"/>
    <property type="project" value="UniProtKB-SubCell"/>
</dbReference>
<reference evidence="9 10" key="1">
    <citation type="submission" date="2016-11" db="EMBL/GenBank/DDBJ databases">
        <authorList>
            <person name="Jaros S."/>
            <person name="Januszkiewicz K."/>
            <person name="Wedrychowicz H."/>
        </authorList>
    </citation>
    <scope>NUCLEOTIDE SEQUENCE [LARGE SCALE GENOMIC DNA]</scope>
    <source>
        <strain evidence="9 10">DSM 24574</strain>
    </source>
</reference>
<gene>
    <name evidence="9" type="ORF">SAMN04488109_3303</name>
</gene>
<keyword evidence="3 6" id="KW-0812">Transmembrane</keyword>
<dbReference type="GO" id="GO:0022857">
    <property type="term" value="F:transmembrane transporter activity"/>
    <property type="evidence" value="ECO:0007669"/>
    <property type="project" value="TreeGrafter"/>
</dbReference>
<evidence type="ECO:0000256" key="6">
    <source>
        <dbReference type="SAM" id="Phobius"/>
    </source>
</evidence>
<keyword evidence="5 6" id="KW-0472">Membrane</keyword>
<keyword evidence="2" id="KW-1003">Cell membrane</keyword>
<dbReference type="PANTHER" id="PTHR30572">
    <property type="entry name" value="MEMBRANE COMPONENT OF TRANSPORTER-RELATED"/>
    <property type="match status" value="1"/>
</dbReference>
<dbReference type="Pfam" id="PF12704">
    <property type="entry name" value="MacB_PCD"/>
    <property type="match status" value="2"/>
</dbReference>
<feature type="domain" description="MacB-like periplasmic core" evidence="8">
    <location>
        <begin position="20"/>
        <end position="237"/>
    </location>
</feature>
<dbReference type="EMBL" id="FQWQ01000002">
    <property type="protein sequence ID" value="SHH23703.1"/>
    <property type="molecule type" value="Genomic_DNA"/>
</dbReference>
<feature type="transmembrane region" description="Helical" evidence="6">
    <location>
        <begin position="670"/>
        <end position="694"/>
    </location>
</feature>
<dbReference type="RefSeq" id="WP_073136076.1">
    <property type="nucleotide sequence ID" value="NZ_FQWQ01000002.1"/>
</dbReference>
<evidence type="ECO:0000259" key="8">
    <source>
        <dbReference type="Pfam" id="PF12704"/>
    </source>
</evidence>
<dbReference type="AlphaFoldDB" id="A0A1M5RD34"/>
<name>A0A1M5RD34_9BACT</name>
<feature type="domain" description="ABC3 transporter permease C-terminal" evidence="7">
    <location>
        <begin position="673"/>
        <end position="786"/>
    </location>
</feature>
<feature type="transmembrane region" description="Helical" evidence="6">
    <location>
        <begin position="387"/>
        <end position="411"/>
    </location>
</feature>
<evidence type="ECO:0000313" key="9">
    <source>
        <dbReference type="EMBL" id="SHH23703.1"/>
    </source>
</evidence>
<feature type="transmembrane region" description="Helical" evidence="6">
    <location>
        <begin position="432"/>
        <end position="451"/>
    </location>
</feature>
<comment type="subcellular location">
    <subcellularLocation>
        <location evidence="1">Cell membrane</location>
        <topology evidence="1">Multi-pass membrane protein</topology>
    </subcellularLocation>
</comment>
<protein>
    <submittedName>
        <fullName evidence="9">Putative ABC transport system permease protein</fullName>
    </submittedName>
</protein>
<dbReference type="InterPro" id="IPR003838">
    <property type="entry name" value="ABC3_permease_C"/>
</dbReference>
<feature type="transmembrane region" description="Helical" evidence="6">
    <location>
        <begin position="21"/>
        <end position="40"/>
    </location>
</feature>
<dbReference type="OrthoDB" id="5933722at2"/>
<feature type="transmembrane region" description="Helical" evidence="6">
    <location>
        <begin position="725"/>
        <end position="745"/>
    </location>
</feature>
<evidence type="ECO:0000313" key="10">
    <source>
        <dbReference type="Proteomes" id="UP000184212"/>
    </source>
</evidence>
<evidence type="ECO:0000256" key="5">
    <source>
        <dbReference type="ARBA" id="ARBA00023136"/>
    </source>
</evidence>
<feature type="domain" description="ABC3 transporter permease C-terminal" evidence="7">
    <location>
        <begin position="297"/>
        <end position="411"/>
    </location>
</feature>
<feature type="domain" description="MacB-like periplasmic core" evidence="8">
    <location>
        <begin position="438"/>
        <end position="595"/>
    </location>
</feature>
<evidence type="ECO:0000256" key="4">
    <source>
        <dbReference type="ARBA" id="ARBA00022989"/>
    </source>
</evidence>